<evidence type="ECO:0000256" key="9">
    <source>
        <dbReference type="ARBA" id="ARBA00022741"/>
    </source>
</evidence>
<evidence type="ECO:0000256" key="11">
    <source>
        <dbReference type="ARBA" id="ARBA00022840"/>
    </source>
</evidence>
<evidence type="ECO:0000256" key="15">
    <source>
        <dbReference type="ARBA" id="ARBA00048909"/>
    </source>
</evidence>
<dbReference type="Gene3D" id="3.40.50.300">
    <property type="entry name" value="P-loop containing nucleotide triphosphate hydrolases"/>
    <property type="match status" value="1"/>
</dbReference>
<dbReference type="EMBL" id="JAQSFA010000011">
    <property type="protein sequence ID" value="MEE6701283.1"/>
    <property type="molecule type" value="Genomic_DNA"/>
</dbReference>
<evidence type="ECO:0000313" key="19">
    <source>
        <dbReference type="EMBL" id="MEE6701283.1"/>
    </source>
</evidence>
<dbReference type="RefSeq" id="WP_331191846.1">
    <property type="nucleotide sequence ID" value="NZ_JAQSEO010000010.1"/>
</dbReference>
<dbReference type="CDD" id="cd02023">
    <property type="entry name" value="UMPK"/>
    <property type="match status" value="1"/>
</dbReference>
<comment type="pathway">
    <text evidence="2 16 17">Pyrimidine metabolism; UMP biosynthesis via salvage pathway; UMP from uridine: step 1/1.</text>
</comment>
<dbReference type="InterPro" id="IPR027417">
    <property type="entry name" value="P-loop_NTPase"/>
</dbReference>
<keyword evidence="10 16" id="KW-0418">Kinase</keyword>
<dbReference type="NCBIfam" id="NF004018">
    <property type="entry name" value="PRK05480.1"/>
    <property type="match status" value="1"/>
</dbReference>
<dbReference type="SUPFAM" id="SSF52540">
    <property type="entry name" value="P-loop containing nucleoside triphosphate hydrolases"/>
    <property type="match status" value="1"/>
</dbReference>
<keyword evidence="7 16" id="KW-0963">Cytoplasm</keyword>
<dbReference type="PANTHER" id="PTHR10285">
    <property type="entry name" value="URIDINE KINASE"/>
    <property type="match status" value="1"/>
</dbReference>
<evidence type="ECO:0000256" key="17">
    <source>
        <dbReference type="RuleBase" id="RU003825"/>
    </source>
</evidence>
<evidence type="ECO:0000256" key="5">
    <source>
        <dbReference type="ARBA" id="ARBA00012137"/>
    </source>
</evidence>
<evidence type="ECO:0000256" key="2">
    <source>
        <dbReference type="ARBA" id="ARBA00004690"/>
    </source>
</evidence>
<proteinExistence type="inferred from homology"/>
<evidence type="ECO:0000256" key="14">
    <source>
        <dbReference type="ARBA" id="ARBA00047436"/>
    </source>
</evidence>
<evidence type="ECO:0000256" key="3">
    <source>
        <dbReference type="ARBA" id="ARBA00004784"/>
    </source>
</evidence>
<dbReference type="Pfam" id="PF00485">
    <property type="entry name" value="PRK"/>
    <property type="match status" value="1"/>
</dbReference>
<comment type="caution">
    <text evidence="19">The sequence shown here is derived from an EMBL/GenBank/DDBJ whole genome shotgun (WGS) entry which is preliminary data.</text>
</comment>
<evidence type="ECO:0000256" key="12">
    <source>
        <dbReference type="ARBA" id="ARBA00030641"/>
    </source>
</evidence>
<accession>A0ABU7STX2</accession>
<evidence type="ECO:0000256" key="6">
    <source>
        <dbReference type="ARBA" id="ARBA00021478"/>
    </source>
</evidence>
<keyword evidence="11 16" id="KW-0067">ATP-binding</keyword>
<comment type="catalytic activity">
    <reaction evidence="15 16 17">
        <text>uridine + ATP = UMP + ADP + H(+)</text>
        <dbReference type="Rhea" id="RHEA:16825"/>
        <dbReference type="ChEBI" id="CHEBI:15378"/>
        <dbReference type="ChEBI" id="CHEBI:16704"/>
        <dbReference type="ChEBI" id="CHEBI:30616"/>
        <dbReference type="ChEBI" id="CHEBI:57865"/>
        <dbReference type="ChEBI" id="CHEBI:456216"/>
        <dbReference type="EC" id="2.7.1.48"/>
    </reaction>
</comment>
<organism evidence="19 20">
    <name type="scientific">Limosilactobacillus pontis</name>
    <dbReference type="NCBI Taxonomy" id="35787"/>
    <lineage>
        <taxon>Bacteria</taxon>
        <taxon>Bacillati</taxon>
        <taxon>Bacillota</taxon>
        <taxon>Bacilli</taxon>
        <taxon>Lactobacillales</taxon>
        <taxon>Lactobacillaceae</taxon>
        <taxon>Limosilactobacillus</taxon>
    </lineage>
</organism>
<evidence type="ECO:0000256" key="13">
    <source>
        <dbReference type="ARBA" id="ARBA00031452"/>
    </source>
</evidence>
<dbReference type="PRINTS" id="PR00988">
    <property type="entry name" value="URIDINKINASE"/>
</dbReference>
<comment type="subcellular location">
    <subcellularLocation>
        <location evidence="1 16 17">Cytoplasm</location>
    </subcellularLocation>
</comment>
<keyword evidence="20" id="KW-1185">Reference proteome</keyword>
<comment type="catalytic activity">
    <reaction evidence="14 17">
        <text>cytidine + ATP = CMP + ADP + H(+)</text>
        <dbReference type="Rhea" id="RHEA:24674"/>
        <dbReference type="ChEBI" id="CHEBI:15378"/>
        <dbReference type="ChEBI" id="CHEBI:17562"/>
        <dbReference type="ChEBI" id="CHEBI:30616"/>
        <dbReference type="ChEBI" id="CHEBI:60377"/>
        <dbReference type="ChEBI" id="CHEBI:456216"/>
        <dbReference type="EC" id="2.7.1.48"/>
    </reaction>
</comment>
<evidence type="ECO:0000259" key="18">
    <source>
        <dbReference type="Pfam" id="PF00485"/>
    </source>
</evidence>
<keyword evidence="9 16" id="KW-0547">Nucleotide-binding</keyword>
<evidence type="ECO:0000256" key="1">
    <source>
        <dbReference type="ARBA" id="ARBA00004496"/>
    </source>
</evidence>
<evidence type="ECO:0000256" key="10">
    <source>
        <dbReference type="ARBA" id="ARBA00022777"/>
    </source>
</evidence>
<evidence type="ECO:0000256" key="7">
    <source>
        <dbReference type="ARBA" id="ARBA00022490"/>
    </source>
</evidence>
<evidence type="ECO:0000313" key="20">
    <source>
        <dbReference type="Proteomes" id="UP001335665"/>
    </source>
</evidence>
<sequence>MSIKKQRRPIIIGVTGGSGSGKTTVSKAIYNQLHGQAIQIITQDTYYNDQADMTMAERKAVNYDHPLAFDTDLLIEQLADLRNNKAIEMPVYDYTQYTRSTETVHVEPQDVIILEGILILDDERLRDLMDIKVYVDTDDDIRIIRRIKRDMAERGRTLDSVINQYLATVKPMHHQFVEPTKRYADIIVPEGGENRVAIDILTTKVRDILVKRGHTLQ</sequence>
<evidence type="ECO:0000256" key="16">
    <source>
        <dbReference type="HAMAP-Rule" id="MF_00551"/>
    </source>
</evidence>
<feature type="binding site" evidence="16">
    <location>
        <begin position="16"/>
        <end position="23"/>
    </location>
    <ligand>
        <name>ATP</name>
        <dbReference type="ChEBI" id="CHEBI:30616"/>
    </ligand>
</feature>
<dbReference type="HAMAP" id="MF_00551">
    <property type="entry name" value="Uridine_kinase"/>
    <property type="match status" value="1"/>
</dbReference>
<comment type="pathway">
    <text evidence="3 16 17">Pyrimidine metabolism; CTP biosynthesis via salvage pathway; CTP from cytidine: step 1/3.</text>
</comment>
<dbReference type="InterPro" id="IPR026008">
    <property type="entry name" value="Uridine_kinase"/>
</dbReference>
<dbReference type="Proteomes" id="UP001335665">
    <property type="component" value="Unassembled WGS sequence"/>
</dbReference>
<evidence type="ECO:0000256" key="8">
    <source>
        <dbReference type="ARBA" id="ARBA00022679"/>
    </source>
</evidence>
<gene>
    <name evidence="16 19" type="primary">udk</name>
    <name evidence="19" type="ORF">PS396_05665</name>
</gene>
<keyword evidence="8 16" id="KW-0808">Transferase</keyword>
<name>A0ABU7STX2_9LACO</name>
<dbReference type="EC" id="2.7.1.48" evidence="5 16"/>
<dbReference type="InterPro" id="IPR006083">
    <property type="entry name" value="PRK/URK"/>
</dbReference>
<comment type="similarity">
    <text evidence="4 16 17">Belongs to the uridine kinase family.</text>
</comment>
<dbReference type="GO" id="GO:0004849">
    <property type="term" value="F:uridine kinase activity"/>
    <property type="evidence" value="ECO:0007669"/>
    <property type="project" value="UniProtKB-EC"/>
</dbReference>
<dbReference type="NCBIfam" id="TIGR00235">
    <property type="entry name" value="udk"/>
    <property type="match status" value="1"/>
</dbReference>
<dbReference type="InterPro" id="IPR000764">
    <property type="entry name" value="Uridine_kinase-like"/>
</dbReference>
<feature type="domain" description="Phosphoribulokinase/uridine kinase" evidence="18">
    <location>
        <begin position="11"/>
        <end position="196"/>
    </location>
</feature>
<protein>
    <recommendedName>
        <fullName evidence="6 16">Uridine kinase</fullName>
        <ecNumber evidence="5 16">2.7.1.48</ecNumber>
    </recommendedName>
    <alternativeName>
        <fullName evidence="12 16">Cytidine monophosphokinase</fullName>
    </alternativeName>
    <alternativeName>
        <fullName evidence="13 16">Uridine monophosphokinase</fullName>
    </alternativeName>
</protein>
<evidence type="ECO:0000256" key="4">
    <source>
        <dbReference type="ARBA" id="ARBA00005408"/>
    </source>
</evidence>
<reference evidence="19 20" key="1">
    <citation type="submission" date="2023-02" db="EMBL/GenBank/DDBJ databases">
        <title>The predominant lactic acid bacteria and yeasts involved in the spontaneous fermentation of millet during the production of the traditional porridge Hausa koko in Ghana.</title>
        <authorList>
            <person name="Atter A."/>
            <person name="Diaz M."/>
        </authorList>
    </citation>
    <scope>NUCLEOTIDE SEQUENCE [LARGE SCALE GENOMIC DNA]</scope>
    <source>
        <strain evidence="19 20">FI11552</strain>
    </source>
</reference>